<dbReference type="RefSeq" id="WP_043874709.1">
    <property type="nucleotide sequence ID" value="NZ_CCVW01000003.1"/>
</dbReference>
<proteinExistence type="predicted"/>
<evidence type="ECO:0000313" key="2">
    <source>
        <dbReference type="Proteomes" id="UP000044071"/>
    </source>
</evidence>
<organism evidence="1 2">
    <name type="scientific">Legionella massiliensis</name>
    <dbReference type="NCBI Taxonomy" id="1034943"/>
    <lineage>
        <taxon>Bacteria</taxon>
        <taxon>Pseudomonadati</taxon>
        <taxon>Pseudomonadota</taxon>
        <taxon>Gammaproteobacteria</taxon>
        <taxon>Legionellales</taxon>
        <taxon>Legionellaceae</taxon>
        <taxon>Legionella</taxon>
    </lineage>
</organism>
<gene>
    <name evidence="1" type="ORF">BN59_02484</name>
</gene>
<sequence>MGGSYNDWLKPSETELREIATIERLIASNKLILAEAHLKRLPLDTLLRFTELNQTIKTYCDKAEQASIWRKHLEYFKEGDFSLQEQRTLSISQLVKGYYFYWLAVERREQETEHFGANELEFLHKSAEQRCFNAYNSLSTWAFDLYKEGSNDHFELFLKYAEEASKYHWTPGFLLVYKACLKTAALNNYPLSYYQLALEALVTARKLSEYSDSLMAQNNAYFGRGIVEGNNHQFTSWDKAIARTIAVSKLPISLGNDAYSKGSQRARLLISEFEDTIVDNLQSPHPRLM</sequence>
<dbReference type="InterPro" id="IPR040808">
    <property type="entry name" value="DUF5630"/>
</dbReference>
<dbReference type="Proteomes" id="UP000044071">
    <property type="component" value="Unassembled WGS sequence"/>
</dbReference>
<evidence type="ECO:0000313" key="1">
    <source>
        <dbReference type="EMBL" id="CDZ78176.1"/>
    </source>
</evidence>
<dbReference type="AlphaFoldDB" id="A0A078KZ09"/>
<dbReference type="eggNOG" id="ENOG5030NI2">
    <property type="taxonomic scope" value="Bacteria"/>
</dbReference>
<protein>
    <submittedName>
        <fullName evidence="1">Uncharacterized protein</fullName>
    </submittedName>
</protein>
<dbReference type="Pfam" id="PF18632">
    <property type="entry name" value="DUF5630"/>
    <property type="match status" value="1"/>
</dbReference>
<name>A0A078KZ09_9GAMM</name>
<dbReference type="STRING" id="1034943.BN59_02484"/>
<accession>A0A078KZ09</accession>
<reference evidence="1 2" key="1">
    <citation type="submission" date="2014-06" db="EMBL/GenBank/DDBJ databases">
        <authorList>
            <person name="Urmite Genomes Urmite Genomes"/>
        </authorList>
    </citation>
    <scope>NUCLEOTIDE SEQUENCE [LARGE SCALE GENOMIC DNA]</scope>
</reference>
<dbReference type="EMBL" id="CCSB01000003">
    <property type="protein sequence ID" value="CDZ78176.1"/>
    <property type="molecule type" value="Genomic_DNA"/>
</dbReference>
<dbReference type="OrthoDB" id="5650991at2"/>
<keyword evidence="2" id="KW-1185">Reference proteome</keyword>